<dbReference type="AlphaFoldDB" id="A0A3N2R553"/>
<dbReference type="EMBL" id="RDRB01000004">
    <property type="protein sequence ID" value="ROU02476.1"/>
    <property type="molecule type" value="Genomic_DNA"/>
</dbReference>
<evidence type="ECO:0000256" key="3">
    <source>
        <dbReference type="ARBA" id="ARBA00023295"/>
    </source>
</evidence>
<keyword evidence="3" id="KW-0326">Glycosidase</keyword>
<dbReference type="Pfam" id="PF01183">
    <property type="entry name" value="Glyco_hydro_25"/>
    <property type="match status" value="1"/>
</dbReference>
<dbReference type="CDD" id="cd06413">
    <property type="entry name" value="GH25_muramidase_1"/>
    <property type="match status" value="1"/>
</dbReference>
<feature type="chain" id="PRO_5018157785" evidence="5">
    <location>
        <begin position="27"/>
        <end position="274"/>
    </location>
</feature>
<protein>
    <submittedName>
        <fullName evidence="6">Glycoside hydrolase</fullName>
    </submittedName>
</protein>
<dbReference type="PROSITE" id="PS51318">
    <property type="entry name" value="TAT"/>
    <property type="match status" value="1"/>
</dbReference>
<dbReference type="GO" id="GO:0016052">
    <property type="term" value="P:carbohydrate catabolic process"/>
    <property type="evidence" value="ECO:0007669"/>
    <property type="project" value="TreeGrafter"/>
</dbReference>
<dbReference type="Gene3D" id="3.20.20.80">
    <property type="entry name" value="Glycosidases"/>
    <property type="match status" value="1"/>
</dbReference>
<evidence type="ECO:0000313" key="7">
    <source>
        <dbReference type="Proteomes" id="UP000268016"/>
    </source>
</evidence>
<dbReference type="OrthoDB" id="9798192at2"/>
<keyword evidence="2 6" id="KW-0378">Hydrolase</keyword>
<feature type="compositionally biased region" description="Low complexity" evidence="4">
    <location>
        <begin position="29"/>
        <end position="46"/>
    </location>
</feature>
<keyword evidence="5" id="KW-0732">Signal</keyword>
<keyword evidence="7" id="KW-1185">Reference proteome</keyword>
<dbReference type="SUPFAM" id="SSF51445">
    <property type="entry name" value="(Trans)glycosidases"/>
    <property type="match status" value="1"/>
</dbReference>
<evidence type="ECO:0000256" key="5">
    <source>
        <dbReference type="SAM" id="SignalP"/>
    </source>
</evidence>
<dbReference type="PANTHER" id="PTHR34135:SF2">
    <property type="entry name" value="LYSOZYME"/>
    <property type="match status" value="1"/>
</dbReference>
<dbReference type="SMART" id="SM00641">
    <property type="entry name" value="Glyco_25"/>
    <property type="match status" value="1"/>
</dbReference>
<dbReference type="GO" id="GO:0009253">
    <property type="term" value="P:peptidoglycan catabolic process"/>
    <property type="evidence" value="ECO:0007669"/>
    <property type="project" value="InterPro"/>
</dbReference>
<evidence type="ECO:0000256" key="2">
    <source>
        <dbReference type="ARBA" id="ARBA00022801"/>
    </source>
</evidence>
<dbReference type="InterPro" id="IPR018077">
    <property type="entry name" value="Glyco_hydro_fam25_subgr"/>
</dbReference>
<organism evidence="6 7">
    <name type="scientific">Histidinibacterium lentulum</name>
    <dbReference type="NCBI Taxonomy" id="2480588"/>
    <lineage>
        <taxon>Bacteria</taxon>
        <taxon>Pseudomonadati</taxon>
        <taxon>Pseudomonadota</taxon>
        <taxon>Alphaproteobacteria</taxon>
        <taxon>Rhodobacterales</taxon>
        <taxon>Paracoccaceae</taxon>
        <taxon>Histidinibacterium</taxon>
    </lineage>
</organism>
<dbReference type="InterPro" id="IPR006311">
    <property type="entry name" value="TAT_signal"/>
</dbReference>
<feature type="region of interest" description="Disordered" evidence="4">
    <location>
        <begin position="29"/>
        <end position="53"/>
    </location>
</feature>
<sequence>MPLNRRAFLAASAGSLALAACGSRTAAPARGASAAATTPRAFAGRPSGWGDDNPHDWIGRDPYGYPVHGINVSRWNGSSDWQTAAGAGVSFAFIKATEGGDLLDPLFAEHWNRSAAAGIPHGAFHFWYHCRDGESQARWFIRNVPRQPGMLPPVLDMEWTPFSPTCTRRAPAAEIRREMQTWLRIVGDHYGQRPLIYVVPDFFDDVGLASFTGYEWWLRSTAAHPSERYPGTPWRVWQYSGTGRVPGFATRTDLNTFNGSPQTFAEWRTARSVA</sequence>
<evidence type="ECO:0000313" key="6">
    <source>
        <dbReference type="EMBL" id="ROU02476.1"/>
    </source>
</evidence>
<dbReference type="PROSITE" id="PS51257">
    <property type="entry name" value="PROKAR_LIPOPROTEIN"/>
    <property type="match status" value="1"/>
</dbReference>
<proteinExistence type="inferred from homology"/>
<dbReference type="PANTHER" id="PTHR34135">
    <property type="entry name" value="LYSOZYME"/>
    <property type="match status" value="1"/>
</dbReference>
<dbReference type="GO" id="GO:0016998">
    <property type="term" value="P:cell wall macromolecule catabolic process"/>
    <property type="evidence" value="ECO:0007669"/>
    <property type="project" value="InterPro"/>
</dbReference>
<dbReference type="GO" id="GO:0003796">
    <property type="term" value="F:lysozyme activity"/>
    <property type="evidence" value="ECO:0007669"/>
    <property type="project" value="InterPro"/>
</dbReference>
<dbReference type="InterPro" id="IPR017853">
    <property type="entry name" value="GH"/>
</dbReference>
<evidence type="ECO:0000256" key="4">
    <source>
        <dbReference type="SAM" id="MobiDB-lite"/>
    </source>
</evidence>
<reference evidence="6 7" key="1">
    <citation type="submission" date="2018-10" db="EMBL/GenBank/DDBJ databases">
        <title>Histidinibacterium lentulum gen. nov., sp. nov., a marine bacterium from the culture broth of Picochlorum sp. 122.</title>
        <authorList>
            <person name="Wang G."/>
        </authorList>
    </citation>
    <scope>NUCLEOTIDE SEQUENCE [LARGE SCALE GENOMIC DNA]</scope>
    <source>
        <strain evidence="6 7">B17</strain>
    </source>
</reference>
<dbReference type="RefSeq" id="WP_123641997.1">
    <property type="nucleotide sequence ID" value="NZ_ML119084.1"/>
</dbReference>
<feature type="signal peptide" evidence="5">
    <location>
        <begin position="1"/>
        <end position="26"/>
    </location>
</feature>
<evidence type="ECO:0000256" key="1">
    <source>
        <dbReference type="ARBA" id="ARBA00010646"/>
    </source>
</evidence>
<name>A0A3N2R553_9RHOB</name>
<dbReference type="PROSITE" id="PS51904">
    <property type="entry name" value="GLYCOSYL_HYDROL_F25_2"/>
    <property type="match status" value="1"/>
</dbReference>
<accession>A0A3N2R553</accession>
<dbReference type="InterPro" id="IPR002053">
    <property type="entry name" value="Glyco_hydro_25"/>
</dbReference>
<dbReference type="Proteomes" id="UP000268016">
    <property type="component" value="Unassembled WGS sequence"/>
</dbReference>
<comment type="caution">
    <text evidence="6">The sequence shown here is derived from an EMBL/GenBank/DDBJ whole genome shotgun (WGS) entry which is preliminary data.</text>
</comment>
<gene>
    <name evidence="6" type="ORF">EAT49_09045</name>
</gene>
<comment type="similarity">
    <text evidence="1">Belongs to the glycosyl hydrolase 25 family.</text>
</comment>